<reference evidence="1" key="1">
    <citation type="submission" date="2020-08" db="EMBL/GenBank/DDBJ databases">
        <title>Genome Sequencing and Pan-Genome Analysis of Migratory bird Vibrio Strains, Inner Mongolia.</title>
        <authorList>
            <person name="Zheng L."/>
        </authorList>
    </citation>
    <scope>NUCLEOTIDE SEQUENCE</scope>
    <source>
        <strain evidence="1">M13F</strain>
    </source>
</reference>
<dbReference type="AlphaFoldDB" id="A0A9X0RCV0"/>
<accession>A0A9X0RCV0</accession>
<name>A0A9X0RCV0_VIBME</name>
<evidence type="ECO:0000313" key="2">
    <source>
        <dbReference type="Proteomes" id="UP000615796"/>
    </source>
</evidence>
<proteinExistence type="predicted"/>
<sequence>MKNIFNLTIFLPESKIDPSQYRVSHNDLKSASFSRLDSEEGNPCAIYQVEMNKPYNAQDLEGEFCVTHPEYDVMGVDVFVDE</sequence>
<keyword evidence="2" id="KW-1185">Reference proteome</keyword>
<comment type="caution">
    <text evidence="1">The sequence shown here is derived from an EMBL/GenBank/DDBJ whole genome shotgun (WGS) entry which is preliminary data.</text>
</comment>
<organism evidence="1 2">
    <name type="scientific">Vibrio metschnikovii</name>
    <dbReference type="NCBI Taxonomy" id="28172"/>
    <lineage>
        <taxon>Bacteria</taxon>
        <taxon>Pseudomonadati</taxon>
        <taxon>Pseudomonadota</taxon>
        <taxon>Gammaproteobacteria</taxon>
        <taxon>Vibrionales</taxon>
        <taxon>Vibrionaceae</taxon>
        <taxon>Vibrio</taxon>
    </lineage>
</organism>
<gene>
    <name evidence="1" type="ORF">H8Q88_14680</name>
</gene>
<protein>
    <submittedName>
        <fullName evidence="1">Uncharacterized protein</fullName>
    </submittedName>
</protein>
<dbReference type="EMBL" id="JACRUP010000010">
    <property type="protein sequence ID" value="MBC5852150.1"/>
    <property type="molecule type" value="Genomic_DNA"/>
</dbReference>
<dbReference type="Proteomes" id="UP000615796">
    <property type="component" value="Unassembled WGS sequence"/>
</dbReference>
<evidence type="ECO:0000313" key="1">
    <source>
        <dbReference type="EMBL" id="MBC5852150.1"/>
    </source>
</evidence>
<dbReference type="RefSeq" id="WP_187026695.1">
    <property type="nucleotide sequence ID" value="NZ_JACRUP010000010.1"/>
</dbReference>